<evidence type="ECO:0000313" key="3">
    <source>
        <dbReference type="Proteomes" id="UP000071641"/>
    </source>
</evidence>
<feature type="transmembrane region" description="Helical" evidence="1">
    <location>
        <begin position="100"/>
        <end position="118"/>
    </location>
</feature>
<feature type="transmembrane region" description="Helical" evidence="1">
    <location>
        <begin position="72"/>
        <end position="91"/>
    </location>
</feature>
<accession>A0A128F731</accession>
<evidence type="ECO:0008006" key="4">
    <source>
        <dbReference type="Google" id="ProtNLM"/>
    </source>
</evidence>
<feature type="transmembrane region" description="Helical" evidence="1">
    <location>
        <begin position="12"/>
        <end position="35"/>
    </location>
</feature>
<evidence type="ECO:0000256" key="1">
    <source>
        <dbReference type="SAM" id="Phobius"/>
    </source>
</evidence>
<dbReference type="AlphaFoldDB" id="A0A128F731"/>
<dbReference type="RefSeq" id="WP_062664325.1">
    <property type="nucleotide sequence ID" value="NZ_FIZX01000002.1"/>
</dbReference>
<dbReference type="Pfam" id="PF11086">
    <property type="entry name" value="DUF2878"/>
    <property type="match status" value="1"/>
</dbReference>
<keyword evidence="1" id="KW-0812">Transmembrane</keyword>
<feature type="transmembrane region" description="Helical" evidence="1">
    <location>
        <begin position="130"/>
        <end position="152"/>
    </location>
</feature>
<keyword evidence="3" id="KW-1185">Reference proteome</keyword>
<dbReference type="Proteomes" id="UP000071641">
    <property type="component" value="Unassembled WGS sequence"/>
</dbReference>
<name>A0A128F731_9GAMM</name>
<protein>
    <recommendedName>
        <fullName evidence="4">DUF2878 domain-containing protein</fullName>
    </recommendedName>
</protein>
<sequence length="178" mass="19564">MRIVLISLAFNAYWFAAVLGQNSMLPFLVLALIGAVLLDRGVLFATPLFTLIGVAGDSVLTHLQVLNFDTSYMPLWLGVLWAGFATYIWLVRDWLMEKPLWLLAIVGAVGGAGSYLGGERLGAVEFTMTLVNTALVLAAAWFIYSVVFLVILKRLSRKGETCPKPHLSMTEKSLAEKE</sequence>
<reference evidence="3" key="1">
    <citation type="submission" date="2016-02" db="EMBL/GenBank/DDBJ databases">
        <authorList>
            <person name="Rodrigo-Torres Lidia"/>
            <person name="Arahal R.David."/>
        </authorList>
    </citation>
    <scope>NUCLEOTIDE SEQUENCE [LARGE SCALE GENOMIC DNA]</scope>
    <source>
        <strain evidence="3">CECT 9029</strain>
    </source>
</reference>
<dbReference type="InterPro" id="IPR021306">
    <property type="entry name" value="DUF2878"/>
</dbReference>
<proteinExistence type="predicted"/>
<dbReference type="OrthoDB" id="6522758at2"/>
<dbReference type="EMBL" id="FIZX01000002">
    <property type="protein sequence ID" value="CZF82101.1"/>
    <property type="molecule type" value="Genomic_DNA"/>
</dbReference>
<dbReference type="STRING" id="1796497.GCE9029_03029"/>
<keyword evidence="1" id="KW-1133">Transmembrane helix</keyword>
<keyword evidence="1" id="KW-0472">Membrane</keyword>
<evidence type="ECO:0000313" key="2">
    <source>
        <dbReference type="EMBL" id="CZF82101.1"/>
    </source>
</evidence>
<organism evidence="2 3">
    <name type="scientific">Grimontia celer</name>
    <dbReference type="NCBI Taxonomy" id="1796497"/>
    <lineage>
        <taxon>Bacteria</taxon>
        <taxon>Pseudomonadati</taxon>
        <taxon>Pseudomonadota</taxon>
        <taxon>Gammaproteobacteria</taxon>
        <taxon>Vibrionales</taxon>
        <taxon>Vibrionaceae</taxon>
        <taxon>Grimontia</taxon>
    </lineage>
</organism>
<gene>
    <name evidence="2" type="ORF">GCE9029_03029</name>
</gene>